<dbReference type="SUPFAM" id="SSF109604">
    <property type="entry name" value="HD-domain/PDEase-like"/>
    <property type="match status" value="1"/>
</dbReference>
<evidence type="ECO:0000313" key="3">
    <source>
        <dbReference type="Proteomes" id="UP001652394"/>
    </source>
</evidence>
<dbReference type="Proteomes" id="UP001652394">
    <property type="component" value="Unassembled WGS sequence"/>
</dbReference>
<sequence>MIRLHNKLLTNLKREAVQKHENLKRDWGEDFYACIKDIAEHPVVLRMKLYPHHGKTNCYQHCLHVAFYNYQWCRFMHLDAISAARAGMLHDLFLYDWHTHAQKTGNRFHGLTHPKTAYQHARKFFRLNSIERDIILHHMWPVTLFHFPRTKEGWITTLTDKYCGLLESSRRK</sequence>
<reference evidence="2 3" key="1">
    <citation type="journal article" date="2021" name="ISME Commun">
        <title>Automated analysis of genomic sequences facilitates high-throughput and comprehensive description of bacteria.</title>
        <authorList>
            <person name="Hitch T.C.A."/>
        </authorList>
    </citation>
    <scope>NUCLEOTIDE SEQUENCE [LARGE SCALE GENOMIC DNA]</scope>
    <source>
        <strain evidence="2 3">H2_18</strain>
    </source>
</reference>
<proteinExistence type="predicted"/>
<evidence type="ECO:0000313" key="2">
    <source>
        <dbReference type="EMBL" id="MCU6748118.1"/>
    </source>
</evidence>
<protein>
    <submittedName>
        <fullName evidence="2">Phosphohydrolase</fullName>
    </submittedName>
</protein>
<organism evidence="2 3">
    <name type="scientific">Faecalicatena acetigenes</name>
    <dbReference type="NCBI Taxonomy" id="2981790"/>
    <lineage>
        <taxon>Bacteria</taxon>
        <taxon>Bacillati</taxon>
        <taxon>Bacillota</taxon>
        <taxon>Clostridia</taxon>
        <taxon>Lachnospirales</taxon>
        <taxon>Lachnospiraceae</taxon>
        <taxon>Faecalicatena</taxon>
    </lineage>
</organism>
<dbReference type="Gene3D" id="1.10.3210.10">
    <property type="entry name" value="Hypothetical protein af1432"/>
    <property type="match status" value="1"/>
</dbReference>
<name>A0ABT2TCV5_9FIRM</name>
<dbReference type="Pfam" id="PF01966">
    <property type="entry name" value="HD"/>
    <property type="match status" value="1"/>
</dbReference>
<gene>
    <name evidence="2" type="ORF">OCV51_10710</name>
</gene>
<dbReference type="InterPro" id="IPR006674">
    <property type="entry name" value="HD_domain"/>
</dbReference>
<keyword evidence="3" id="KW-1185">Reference proteome</keyword>
<feature type="domain" description="HD" evidence="1">
    <location>
        <begin position="59"/>
        <end position="162"/>
    </location>
</feature>
<comment type="caution">
    <text evidence="2">The sequence shown here is derived from an EMBL/GenBank/DDBJ whole genome shotgun (WGS) entry which is preliminary data.</text>
</comment>
<accession>A0ABT2TCV5</accession>
<dbReference type="EMBL" id="JAOQJX010000016">
    <property type="protein sequence ID" value="MCU6748118.1"/>
    <property type="molecule type" value="Genomic_DNA"/>
</dbReference>
<dbReference type="RefSeq" id="WP_082667481.1">
    <property type="nucleotide sequence ID" value="NZ_JAOQJX010000016.1"/>
</dbReference>
<evidence type="ECO:0000259" key="1">
    <source>
        <dbReference type="Pfam" id="PF01966"/>
    </source>
</evidence>